<dbReference type="Gene3D" id="3.30.160.170">
    <property type="entry name" value="FlaG-like"/>
    <property type="match status" value="1"/>
</dbReference>
<accession>A0A4Z0GXG1</accession>
<comment type="caution">
    <text evidence="2">The sequence shown here is derived from an EMBL/GenBank/DDBJ whole genome shotgun (WGS) entry which is preliminary data.</text>
</comment>
<sequence length="120" mass="13960">MKVDVQNKFIQTQLLQRTTQQLSTHTPVQSEAKNQSDDTNPLTQAEEKEKVKEVTDSMNEFLKPVHTTLKFQFHDKLEEYYVSIIDEETDEVIREIPPRKMLDLYASIAESLGIIVDHKI</sequence>
<keyword evidence="2" id="KW-0969">Cilium</keyword>
<evidence type="ECO:0000313" key="2">
    <source>
        <dbReference type="EMBL" id="TGB02509.1"/>
    </source>
</evidence>
<organism evidence="2 3">
    <name type="scientific">Halobacillus salinus</name>
    <dbReference type="NCBI Taxonomy" id="192814"/>
    <lineage>
        <taxon>Bacteria</taxon>
        <taxon>Bacillati</taxon>
        <taxon>Bacillota</taxon>
        <taxon>Bacilli</taxon>
        <taxon>Bacillales</taxon>
        <taxon>Bacillaceae</taxon>
        <taxon>Halobacillus</taxon>
    </lineage>
</organism>
<dbReference type="Pfam" id="PF03646">
    <property type="entry name" value="FlaG"/>
    <property type="match status" value="1"/>
</dbReference>
<dbReference type="SUPFAM" id="SSF160214">
    <property type="entry name" value="FlaG-like"/>
    <property type="match status" value="1"/>
</dbReference>
<keyword evidence="2" id="KW-0966">Cell projection</keyword>
<dbReference type="Proteomes" id="UP000297982">
    <property type="component" value="Unassembled WGS sequence"/>
</dbReference>
<evidence type="ECO:0000313" key="3">
    <source>
        <dbReference type="Proteomes" id="UP000297982"/>
    </source>
</evidence>
<dbReference type="PANTHER" id="PTHR37166">
    <property type="entry name" value="PROTEIN FLAG"/>
    <property type="match status" value="1"/>
</dbReference>
<dbReference type="NCBIfam" id="NF005834">
    <property type="entry name" value="PRK07738.1"/>
    <property type="match status" value="1"/>
</dbReference>
<dbReference type="InterPro" id="IPR005186">
    <property type="entry name" value="FlaG"/>
</dbReference>
<dbReference type="AlphaFoldDB" id="A0A4Z0GXG1"/>
<dbReference type="STRING" id="192814.GCA_900166575_03340"/>
<keyword evidence="2" id="KW-0282">Flagellum</keyword>
<proteinExistence type="predicted"/>
<keyword evidence="3" id="KW-1185">Reference proteome</keyword>
<feature type="region of interest" description="Disordered" evidence="1">
    <location>
        <begin position="20"/>
        <end position="50"/>
    </location>
</feature>
<dbReference type="EMBL" id="SRJC01000003">
    <property type="protein sequence ID" value="TGB02509.1"/>
    <property type="molecule type" value="Genomic_DNA"/>
</dbReference>
<name>A0A4Z0GXG1_9BACI</name>
<dbReference type="InterPro" id="IPR035924">
    <property type="entry name" value="FlaG-like_sf"/>
</dbReference>
<gene>
    <name evidence="2" type="primary">flaG</name>
    <name evidence="2" type="ORF">E4663_13550</name>
</gene>
<feature type="compositionally biased region" description="Polar residues" evidence="1">
    <location>
        <begin position="27"/>
        <end position="43"/>
    </location>
</feature>
<dbReference type="PANTHER" id="PTHR37166:SF1">
    <property type="entry name" value="PROTEIN FLAG"/>
    <property type="match status" value="1"/>
</dbReference>
<reference evidence="2 3" key="1">
    <citation type="journal article" date="2003" name="Int. J. Syst. Evol. Microbiol.">
        <title>Halobacillus salinus sp. nov., isolated from a salt lake on the coast of the East Sea in Korea.</title>
        <authorList>
            <person name="Yoon J.H."/>
            <person name="Kang K.H."/>
            <person name="Park Y.H."/>
        </authorList>
    </citation>
    <scope>NUCLEOTIDE SEQUENCE [LARGE SCALE GENOMIC DNA]</scope>
    <source>
        <strain evidence="2 3">HSL-3</strain>
    </source>
</reference>
<evidence type="ECO:0000256" key="1">
    <source>
        <dbReference type="SAM" id="MobiDB-lite"/>
    </source>
</evidence>
<protein>
    <submittedName>
        <fullName evidence="2">Flagellar protein FlaG</fullName>
    </submittedName>
</protein>